<feature type="domain" description="Fibronectin type-III" evidence="13">
    <location>
        <begin position="274"/>
        <end position="372"/>
    </location>
</feature>
<dbReference type="InterPro" id="IPR000719">
    <property type="entry name" value="Prot_kinase_dom"/>
</dbReference>
<dbReference type="GO" id="GO:0005634">
    <property type="term" value="C:nucleus"/>
    <property type="evidence" value="ECO:0007669"/>
    <property type="project" value="TreeGrafter"/>
</dbReference>
<keyword evidence="8" id="KW-1015">Disulfide bond</keyword>
<dbReference type="PROSITE" id="PS50853">
    <property type="entry name" value="FN3"/>
    <property type="match status" value="4"/>
</dbReference>
<evidence type="ECO:0000256" key="8">
    <source>
        <dbReference type="ARBA" id="ARBA00023157"/>
    </source>
</evidence>
<evidence type="ECO:0000259" key="12">
    <source>
        <dbReference type="PROSITE" id="PS50835"/>
    </source>
</evidence>
<accession>A0AA88XCN6</accession>
<reference evidence="14" key="1">
    <citation type="submission" date="2019-08" db="EMBL/GenBank/DDBJ databases">
        <title>The improved chromosome-level genome for the pearl oyster Pinctada fucata martensii using PacBio sequencing and Hi-C.</title>
        <authorList>
            <person name="Zheng Z."/>
        </authorList>
    </citation>
    <scope>NUCLEOTIDE SEQUENCE</scope>
    <source>
        <strain evidence="14">ZZ-2019</strain>
        <tissue evidence="14">Adductor muscle</tissue>
    </source>
</reference>
<feature type="domain" description="Fibronectin type-III" evidence="13">
    <location>
        <begin position="373"/>
        <end position="473"/>
    </location>
</feature>
<dbReference type="InterPro" id="IPR007110">
    <property type="entry name" value="Ig-like_dom"/>
</dbReference>
<dbReference type="Gene3D" id="3.30.200.20">
    <property type="entry name" value="Phosphorylase Kinase, domain 1"/>
    <property type="match status" value="2"/>
</dbReference>
<organism evidence="14 15">
    <name type="scientific">Pinctada imbricata</name>
    <name type="common">Atlantic pearl-oyster</name>
    <name type="synonym">Pinctada martensii</name>
    <dbReference type="NCBI Taxonomy" id="66713"/>
    <lineage>
        <taxon>Eukaryota</taxon>
        <taxon>Metazoa</taxon>
        <taxon>Spiralia</taxon>
        <taxon>Lophotrochozoa</taxon>
        <taxon>Mollusca</taxon>
        <taxon>Bivalvia</taxon>
        <taxon>Autobranchia</taxon>
        <taxon>Pteriomorphia</taxon>
        <taxon>Pterioida</taxon>
        <taxon>Pterioidea</taxon>
        <taxon>Pteriidae</taxon>
        <taxon>Pinctada</taxon>
    </lineage>
</organism>
<dbReference type="PROSITE" id="PS50835">
    <property type="entry name" value="IG_LIKE"/>
    <property type="match status" value="3"/>
</dbReference>
<dbReference type="InterPro" id="IPR036179">
    <property type="entry name" value="Ig-like_dom_sf"/>
</dbReference>
<keyword evidence="2" id="KW-0723">Serine/threonine-protein kinase</keyword>
<dbReference type="InterPro" id="IPR011009">
    <property type="entry name" value="Kinase-like_dom_sf"/>
</dbReference>
<dbReference type="SUPFAM" id="SSF56112">
    <property type="entry name" value="Protein kinase-like (PK-like)"/>
    <property type="match status" value="2"/>
</dbReference>
<dbReference type="GO" id="GO:0043065">
    <property type="term" value="P:positive regulation of apoptotic process"/>
    <property type="evidence" value="ECO:0007669"/>
    <property type="project" value="TreeGrafter"/>
</dbReference>
<dbReference type="GO" id="GO:0035556">
    <property type="term" value="P:intracellular signal transduction"/>
    <property type="evidence" value="ECO:0007669"/>
    <property type="project" value="TreeGrafter"/>
</dbReference>
<keyword evidence="7" id="KW-0067">ATP-binding</keyword>
<evidence type="ECO:0000313" key="15">
    <source>
        <dbReference type="Proteomes" id="UP001186944"/>
    </source>
</evidence>
<feature type="domain" description="Protein kinase" evidence="11">
    <location>
        <begin position="1361"/>
        <end position="1615"/>
    </location>
</feature>
<dbReference type="SUPFAM" id="SSF49265">
    <property type="entry name" value="Fibronectin type III"/>
    <property type="match status" value="3"/>
</dbReference>
<feature type="domain" description="Protein kinase" evidence="11">
    <location>
        <begin position="733"/>
        <end position="980"/>
    </location>
</feature>
<evidence type="ECO:0000256" key="1">
    <source>
        <dbReference type="ARBA" id="ARBA00006692"/>
    </source>
</evidence>
<sequence length="1781" mass="202281">MCVEGNLQALDDQINRIERSDKDGERSCSDSVFESESMSEQSVITIRQDTSCAVSVPNGEVEKEDSTSQIKAVDRRLDSIDDKESGYYSKLQIDDLDRSQTVRDSVNSWLDRYHVPMTREPSKAYEYKVIEEDFSLPNRTYIDHLTTYIPPRLPIEKPDLYTMTPETATLSWKPAKVPDRIRNTCNLTYSIEVRNPPGLDWRELVSGLTSTNYDLKNLHPRLDYLFRIRAHNEYGCSEPCLPVSLHRPIELSDDEFDIEDWDDPYRISLGQLAPPKLPMEAPRITDNGVTAHLSWLAARIPAYAKKTPITYIVEIKEPNIPGWSRVSSGITDTNYFVEDLLQNKDYQFRVKAETQFGVSDPTLPVSLERSKIPPRMPSSRPLICHRHGNSISLSWNPGRVPSYVKNSKMTYVVEIREPPSPLWRVLADNLTDNDFDINNLEPDQDYMFRVRAKNDFGLSEPTLPASVFREKDDYTPPTLSRSRSGSASPWVGGSRASSVDRQRSFSLTDDDLDIYVNRDRKPCPPEFKTPVETTQYGVEGRAAKLILPLRGYPLPRVSWFYMGERLECGDLFKASVSPAGMANLDIQRMSQERVGDYKCCVENEHGVAVKIVRLLLADQPTVIEPMKNLSLGMRGSGKFECRVDGTPYPTVKFLKDMRPVVGSSRVKIDHTPPDLWTLTIDGAMSMDAGTYTCIAENMAGKVSSVARINVAGRVITSEKIIDNFDSALLRKNFYILFHVLEGRHGVVRRVVDKITGGEYAAKFIPVADDRQRQFFMHELRNLRSIEHKGVPPFIIFDLDLFSITGGNILSYVIRRKNQIEEDVAYYTEQLLLILKYLHGNNILHLDIKPSSVHFIEEGSDNICLLDFGFSRNFSKGKDVRLNFGSVDFTSPEQIANDRVSPATDLWNVGLLVHTLLSGESPFHDKTEADSLRRIQECDWSFAEDYFDGISTEARDFIKKLLLKEPSERMSLADCLSHPFIKGDCEDGQGQKLNTERLRAYSKTLRERKSKHLLQTTANLVSLQMILDNKDVAQPVLRGQNEEGGGVTYPDSSAYGEFLDDESWFDWQSRSFGGDEDLDAQTDSHPVWRDPSVLKEEEWSSVAEDYKQQIQKPQDFFPKEEMDADNPQFLTKLGNLLFRPGEDITLTCRVATGDSLTVSWYRNEELMSESNRVKVTMSDGGEASLVVCGAKPYDDGLYKCVVRSKTGKSSTWARVLVGELPSQPYRPIITQVSSRDALLLWESPITDADMDIKRYRVDYKEKGTEEWLIGGYTVDQMALVSGLMADSTYQFRVCATNTIGSGPYSVSSLPTKTLKDNSEEIELEPLETILLSKQNPQAHETVTCDYEPKELTLKEENIENTYNLSETFYRGQFSEFSLAKEAVTNKYFVSKQIIQSDSNKDTIQRELEILRLNQSNQRILRLLDCFIYNSNIYFIHEYFCGVNIVEHFAFKTKYSEDMVAIAIQQVLDGVQFLHQNNIVHLNLQPSSIVMRRRSSLDVRITDFTLAQTVDSKEGLAVPVNGNPEFLAPEVVVQEKVSYPADIWTLGDLTFLLLSGESPYYGRKKDVTLSNIAYNRYYPLALYENITRDALRFIFKVLKRTPRNRMTVDACLEDRWLQGKDSIVKARQEAIFTTVKLRTYIERTLTDADEDALPTLKELRTVFELTEDKRHRFSVPERSFDAEELEKKETKITSKGDEGSVDKDKPEVATDQPESKEIIDTGGEVKDSTETDDKTDDKDDDKDDGTSQTSSDRIEQVADDLVATAVKNALHSGEISTKGVEEA</sequence>
<evidence type="ECO:0000256" key="9">
    <source>
        <dbReference type="ARBA" id="ARBA00023319"/>
    </source>
</evidence>
<dbReference type="GO" id="GO:0005524">
    <property type="term" value="F:ATP binding"/>
    <property type="evidence" value="ECO:0007669"/>
    <property type="project" value="UniProtKB-KW"/>
</dbReference>
<dbReference type="EMBL" id="VSWD01000014">
    <property type="protein sequence ID" value="KAK3082883.1"/>
    <property type="molecule type" value="Genomic_DNA"/>
</dbReference>
<dbReference type="InterPro" id="IPR003961">
    <property type="entry name" value="FN3_dom"/>
</dbReference>
<evidence type="ECO:0000256" key="10">
    <source>
        <dbReference type="SAM" id="MobiDB-lite"/>
    </source>
</evidence>
<keyword evidence="15" id="KW-1185">Reference proteome</keyword>
<dbReference type="GO" id="GO:0004674">
    <property type="term" value="F:protein serine/threonine kinase activity"/>
    <property type="evidence" value="ECO:0007669"/>
    <property type="project" value="UniProtKB-KW"/>
</dbReference>
<evidence type="ECO:0000256" key="7">
    <source>
        <dbReference type="ARBA" id="ARBA00022840"/>
    </source>
</evidence>
<dbReference type="PANTHER" id="PTHR24342">
    <property type="entry name" value="SERINE/THREONINE-PROTEIN KINASE 17"/>
    <property type="match status" value="1"/>
</dbReference>
<feature type="domain" description="Ig-like" evidence="12">
    <location>
        <begin position="1126"/>
        <end position="1210"/>
    </location>
</feature>
<dbReference type="InterPro" id="IPR003599">
    <property type="entry name" value="Ig_sub"/>
</dbReference>
<feature type="region of interest" description="Disordered" evidence="10">
    <location>
        <begin position="1681"/>
        <end position="1756"/>
    </location>
</feature>
<evidence type="ECO:0000259" key="13">
    <source>
        <dbReference type="PROSITE" id="PS50853"/>
    </source>
</evidence>
<dbReference type="SMART" id="SM00408">
    <property type="entry name" value="IGc2"/>
    <property type="match status" value="3"/>
</dbReference>
<dbReference type="SUPFAM" id="SSF48726">
    <property type="entry name" value="Immunoglobulin"/>
    <property type="match status" value="3"/>
</dbReference>
<keyword evidence="9" id="KW-0393">Immunoglobulin domain</keyword>
<dbReference type="Pfam" id="PF00069">
    <property type="entry name" value="Pkinase"/>
    <property type="match status" value="2"/>
</dbReference>
<dbReference type="Gene3D" id="2.60.40.10">
    <property type="entry name" value="Immunoglobulins"/>
    <property type="match status" value="7"/>
</dbReference>
<dbReference type="InterPro" id="IPR003598">
    <property type="entry name" value="Ig_sub2"/>
</dbReference>
<feature type="domain" description="Fibronectin type-III" evidence="13">
    <location>
        <begin position="154"/>
        <end position="250"/>
    </location>
</feature>
<evidence type="ECO:0000256" key="5">
    <source>
        <dbReference type="ARBA" id="ARBA00022741"/>
    </source>
</evidence>
<keyword evidence="6" id="KW-0418">Kinase</keyword>
<dbReference type="CDD" id="cd00063">
    <property type="entry name" value="FN3"/>
    <property type="match status" value="4"/>
</dbReference>
<evidence type="ECO:0000256" key="3">
    <source>
        <dbReference type="ARBA" id="ARBA00022679"/>
    </source>
</evidence>
<gene>
    <name evidence="14" type="ORF">FSP39_007890</name>
</gene>
<comment type="similarity">
    <text evidence="1">Belongs to the protein kinase superfamily. CAMK Ser/Thr protein kinase family.</text>
</comment>
<proteinExistence type="inferred from homology"/>
<dbReference type="Proteomes" id="UP001186944">
    <property type="component" value="Unassembled WGS sequence"/>
</dbReference>
<dbReference type="InterPro" id="IPR013098">
    <property type="entry name" value="Ig_I-set"/>
</dbReference>
<dbReference type="InterPro" id="IPR036116">
    <property type="entry name" value="FN3_sf"/>
</dbReference>
<feature type="region of interest" description="Disordered" evidence="10">
    <location>
        <begin position="469"/>
        <end position="496"/>
    </location>
</feature>
<keyword evidence="3" id="KW-0808">Transferase</keyword>
<dbReference type="Pfam" id="PF00041">
    <property type="entry name" value="fn3"/>
    <property type="match status" value="3"/>
</dbReference>
<dbReference type="SMART" id="SM00060">
    <property type="entry name" value="FN3"/>
    <property type="match status" value="4"/>
</dbReference>
<keyword evidence="5" id="KW-0547">Nucleotide-binding</keyword>
<feature type="domain" description="Ig-like" evidence="12">
    <location>
        <begin position="620"/>
        <end position="709"/>
    </location>
</feature>
<evidence type="ECO:0008006" key="16">
    <source>
        <dbReference type="Google" id="ProtNLM"/>
    </source>
</evidence>
<feature type="compositionally biased region" description="Polar residues" evidence="10">
    <location>
        <begin position="477"/>
        <end position="487"/>
    </location>
</feature>
<dbReference type="InterPro" id="IPR013783">
    <property type="entry name" value="Ig-like_fold"/>
</dbReference>
<dbReference type="FunFam" id="2.60.40.10:FF:000032">
    <property type="entry name" value="palladin isoform X1"/>
    <property type="match status" value="2"/>
</dbReference>
<evidence type="ECO:0000313" key="14">
    <source>
        <dbReference type="EMBL" id="KAK3082883.1"/>
    </source>
</evidence>
<protein>
    <recommendedName>
        <fullName evidence="16">Obscurin</fullName>
    </recommendedName>
</protein>
<dbReference type="Pfam" id="PF07679">
    <property type="entry name" value="I-set"/>
    <property type="match status" value="3"/>
</dbReference>
<dbReference type="PROSITE" id="PS50011">
    <property type="entry name" value="PROTEIN_KINASE_DOM"/>
    <property type="match status" value="2"/>
</dbReference>
<evidence type="ECO:0000256" key="6">
    <source>
        <dbReference type="ARBA" id="ARBA00022777"/>
    </source>
</evidence>
<name>A0AA88XCN6_PINIB</name>
<comment type="caution">
    <text evidence="14">The sequence shown here is derived from an EMBL/GenBank/DDBJ whole genome shotgun (WGS) entry which is preliminary data.</text>
</comment>
<feature type="domain" description="Fibronectin type-III" evidence="13">
    <location>
        <begin position="1222"/>
        <end position="1315"/>
    </location>
</feature>
<feature type="domain" description="Ig-like" evidence="12">
    <location>
        <begin position="525"/>
        <end position="610"/>
    </location>
</feature>
<evidence type="ECO:0000256" key="4">
    <source>
        <dbReference type="ARBA" id="ARBA00022737"/>
    </source>
</evidence>
<feature type="compositionally biased region" description="Basic and acidic residues" evidence="10">
    <location>
        <begin position="1681"/>
        <end position="1735"/>
    </location>
</feature>
<dbReference type="Gene3D" id="1.10.510.10">
    <property type="entry name" value="Transferase(Phosphotransferase) domain 1"/>
    <property type="match status" value="2"/>
</dbReference>
<dbReference type="SMART" id="SM00409">
    <property type="entry name" value="IG"/>
    <property type="match status" value="3"/>
</dbReference>
<keyword evidence="4" id="KW-0677">Repeat</keyword>
<evidence type="ECO:0000259" key="11">
    <source>
        <dbReference type="PROSITE" id="PS50011"/>
    </source>
</evidence>
<dbReference type="PANTHER" id="PTHR24342:SF14">
    <property type="entry name" value="DEATH-ASSOCIATED PROTEIN KINASE DAPK-1"/>
    <property type="match status" value="1"/>
</dbReference>
<evidence type="ECO:0000256" key="2">
    <source>
        <dbReference type="ARBA" id="ARBA00022527"/>
    </source>
</evidence>